<evidence type="ECO:0000256" key="9">
    <source>
        <dbReference type="ARBA" id="ARBA00023015"/>
    </source>
</evidence>
<dbReference type="RefSeq" id="WP_309724990.1">
    <property type="nucleotide sequence ID" value="NZ_JARWAM010000021.1"/>
</dbReference>
<dbReference type="NCBIfam" id="NF008176">
    <property type="entry name" value="PRK10923.1"/>
    <property type="match status" value="1"/>
</dbReference>
<keyword evidence="4 15" id="KW-0678">Repressor</keyword>
<evidence type="ECO:0000256" key="1">
    <source>
        <dbReference type="ARBA" id="ARBA00004496"/>
    </source>
</evidence>
<evidence type="ECO:0000256" key="4">
    <source>
        <dbReference type="ARBA" id="ARBA00022491"/>
    </source>
</evidence>
<comment type="function">
    <text evidence="15">Member of the two-component regulatory system NtrB/NtrC, which controls expression of the nitrogen-regulated (ntr) genes in response to nitrogen limitation. Phosphorylated NtrC binds directly to DNA and stimulates the formation of open promoter-sigma54-RNA polymerase complexes.</text>
</comment>
<dbReference type="PANTHER" id="PTHR32071:SF95">
    <property type="entry name" value="DNA-BINDING TRANSCRIPTIONAL REGULATOR NTRC"/>
    <property type="match status" value="1"/>
</dbReference>
<keyword evidence="5 14" id="KW-0597">Phosphoprotein</keyword>
<keyword evidence="6 15" id="KW-0547">Nucleotide-binding</keyword>
<name>A0ABU1HLU2_9GAMM</name>
<dbReference type="EMBL" id="JARWAM010000021">
    <property type="protein sequence ID" value="MDR5907545.1"/>
    <property type="molecule type" value="Genomic_DNA"/>
</dbReference>
<keyword evidence="7 15" id="KW-0067">ATP-binding</keyword>
<dbReference type="CDD" id="cd19919">
    <property type="entry name" value="REC_NtrC"/>
    <property type="match status" value="1"/>
</dbReference>
<gene>
    <name evidence="18" type="primary">glnG</name>
    <name evidence="15" type="synonym">ntrC</name>
    <name evidence="18" type="ORF">QC821_19920</name>
</gene>
<dbReference type="SUPFAM" id="SSF52540">
    <property type="entry name" value="P-loop containing nucleoside triphosphate hydrolases"/>
    <property type="match status" value="1"/>
</dbReference>
<dbReference type="InterPro" id="IPR009057">
    <property type="entry name" value="Homeodomain-like_sf"/>
</dbReference>
<proteinExistence type="predicted"/>
<organism evidence="18 19">
    <name type="scientific">Franzmannia qiaohouensis</name>
    <dbReference type="NCBI Taxonomy" id="1329370"/>
    <lineage>
        <taxon>Bacteria</taxon>
        <taxon>Pseudomonadati</taxon>
        <taxon>Pseudomonadota</taxon>
        <taxon>Gammaproteobacteria</taxon>
        <taxon>Oceanospirillales</taxon>
        <taxon>Halomonadaceae</taxon>
        <taxon>Franzmannia</taxon>
    </lineage>
</organism>
<dbReference type="Pfam" id="PF25601">
    <property type="entry name" value="AAA_lid_14"/>
    <property type="match status" value="1"/>
</dbReference>
<dbReference type="Gene3D" id="1.10.10.60">
    <property type="entry name" value="Homeodomain-like"/>
    <property type="match status" value="1"/>
</dbReference>
<feature type="modified residue" description="4-aspartylphosphate" evidence="14">
    <location>
        <position position="55"/>
    </location>
</feature>
<dbReference type="InterPro" id="IPR010114">
    <property type="entry name" value="Transcript_reg_NtrC"/>
</dbReference>
<dbReference type="PRINTS" id="PR01590">
    <property type="entry name" value="HTHFIS"/>
</dbReference>
<dbReference type="CDD" id="cd00009">
    <property type="entry name" value="AAA"/>
    <property type="match status" value="1"/>
</dbReference>
<accession>A0ABU1HLU2</accession>
<evidence type="ECO:0000313" key="19">
    <source>
        <dbReference type="Proteomes" id="UP001251374"/>
    </source>
</evidence>
<feature type="domain" description="Sigma-54 factor interaction" evidence="16">
    <location>
        <begin position="140"/>
        <end position="369"/>
    </location>
</feature>
<dbReference type="InterPro" id="IPR002197">
    <property type="entry name" value="HTH_Fis"/>
</dbReference>
<keyword evidence="10 15" id="KW-0238">DNA-binding</keyword>
<comment type="caution">
    <text evidence="18">The sequence shown here is derived from an EMBL/GenBank/DDBJ whole genome shotgun (WGS) entry which is preliminary data.</text>
</comment>
<evidence type="ECO:0000256" key="5">
    <source>
        <dbReference type="ARBA" id="ARBA00022553"/>
    </source>
</evidence>
<dbReference type="SMART" id="SM00382">
    <property type="entry name" value="AAA"/>
    <property type="match status" value="1"/>
</dbReference>
<keyword evidence="11 15" id="KW-0010">Activator</keyword>
<dbReference type="SUPFAM" id="SSF52172">
    <property type="entry name" value="CheY-like"/>
    <property type="match status" value="1"/>
</dbReference>
<evidence type="ECO:0000256" key="15">
    <source>
        <dbReference type="RuleBase" id="RU365013"/>
    </source>
</evidence>
<evidence type="ECO:0000256" key="8">
    <source>
        <dbReference type="ARBA" id="ARBA00023012"/>
    </source>
</evidence>
<dbReference type="PROSITE" id="PS50045">
    <property type="entry name" value="SIGMA54_INTERACT_4"/>
    <property type="match status" value="1"/>
</dbReference>
<comment type="subcellular location">
    <subcellularLocation>
        <location evidence="1 15">Cytoplasm</location>
    </subcellularLocation>
</comment>
<dbReference type="PROSITE" id="PS00688">
    <property type="entry name" value="SIGMA54_INTERACT_3"/>
    <property type="match status" value="1"/>
</dbReference>
<keyword evidence="12 15" id="KW-0804">Transcription</keyword>
<dbReference type="InterPro" id="IPR025662">
    <property type="entry name" value="Sigma_54_int_dom_ATP-bd_1"/>
</dbReference>
<dbReference type="Gene3D" id="3.40.50.2300">
    <property type="match status" value="1"/>
</dbReference>
<dbReference type="InterPro" id="IPR027417">
    <property type="entry name" value="P-loop_NTPase"/>
</dbReference>
<dbReference type="Pfam" id="PF02954">
    <property type="entry name" value="HTH_8"/>
    <property type="match status" value="1"/>
</dbReference>
<dbReference type="NCBIfam" id="TIGR01818">
    <property type="entry name" value="ntrC"/>
    <property type="match status" value="1"/>
</dbReference>
<reference evidence="18 19" key="1">
    <citation type="submission" date="2023-04" db="EMBL/GenBank/DDBJ databases">
        <title>A long-awaited taxogenomic arrangement of the family Halomonadaceae.</title>
        <authorList>
            <person name="De La Haba R."/>
            <person name="Chuvochina M."/>
            <person name="Wittouck S."/>
            <person name="Arahal D.R."/>
            <person name="Sanchez-Porro C."/>
            <person name="Hugenholtz P."/>
            <person name="Ventosa A."/>
        </authorList>
    </citation>
    <scope>NUCLEOTIDE SEQUENCE [LARGE SCALE GENOMIC DNA]</scope>
    <source>
        <strain evidence="18 19">DSM 26770</strain>
    </source>
</reference>
<dbReference type="InterPro" id="IPR002078">
    <property type="entry name" value="Sigma_54_int"/>
</dbReference>
<sequence length="470" mass="51878">MTDPARIVIVDDDRAIRWVLERALAQPDLEVESFERADSALDGLLKRPPDVLVTDIRMPGLDGLDLMAKVREAHPDMPVIVMTAHSDLDSAVASYQGGAFEYLPKPFDVDEALALVRRAVAHARERQSPAVAPEGLSAEIIGEAPAMQEVFRAIGRLSQSHITVLINGESGTGKERVAQALHQHSPRAGKPFIALNMAAIPKDLMESELFGHEKGAFTGATAQRRGRFEQADGGTLFLDEIGDMPPDTQTRLLRVLADGEFYRVGGHLSVKADVRIIAATHQNLETLVEDGRFREDLFHRLNVIRVHLPKLAERREDIPRLAQHFLAEAARELSTEAKVLTKDAEQHLTRLPWPGNVRQLENTCRWLTVMASGREVLIDDLPPELRTTEGSEAAAGDWRAAFRDWADRALAAGHTHLLEEAVPDFERILIETALKHTGGRKGEAAELLGWGRNTLTRKVKVLLPALADGD</sequence>
<dbReference type="InterPro" id="IPR025943">
    <property type="entry name" value="Sigma_54_int_dom_ATP-bd_2"/>
</dbReference>
<dbReference type="PROSITE" id="PS50110">
    <property type="entry name" value="RESPONSE_REGULATORY"/>
    <property type="match status" value="1"/>
</dbReference>
<dbReference type="Pfam" id="PF00072">
    <property type="entry name" value="Response_reg"/>
    <property type="match status" value="1"/>
</dbReference>
<evidence type="ECO:0000256" key="12">
    <source>
        <dbReference type="ARBA" id="ARBA00023163"/>
    </source>
</evidence>
<dbReference type="SUPFAM" id="SSF46689">
    <property type="entry name" value="Homeodomain-like"/>
    <property type="match status" value="1"/>
</dbReference>
<dbReference type="Gene3D" id="3.40.50.300">
    <property type="entry name" value="P-loop containing nucleotide triphosphate hydrolases"/>
    <property type="match status" value="1"/>
</dbReference>
<evidence type="ECO:0000259" key="16">
    <source>
        <dbReference type="PROSITE" id="PS50045"/>
    </source>
</evidence>
<evidence type="ECO:0000256" key="2">
    <source>
        <dbReference type="ARBA" id="ARBA00019059"/>
    </source>
</evidence>
<dbReference type="InterPro" id="IPR003593">
    <property type="entry name" value="AAA+_ATPase"/>
</dbReference>
<protein>
    <recommendedName>
        <fullName evidence="2 15">DNA-binding transcriptional regulator NtrC</fullName>
    </recommendedName>
    <alternativeName>
        <fullName evidence="15">Nitrogen regulation protein NR(I)</fullName>
    </alternativeName>
</protein>
<keyword evidence="13 15" id="KW-0535">Nitrogen fixation</keyword>
<evidence type="ECO:0000256" key="3">
    <source>
        <dbReference type="ARBA" id="ARBA00022490"/>
    </source>
</evidence>
<evidence type="ECO:0000256" key="10">
    <source>
        <dbReference type="ARBA" id="ARBA00023125"/>
    </source>
</evidence>
<dbReference type="InterPro" id="IPR025944">
    <property type="entry name" value="Sigma_54_int_dom_CS"/>
</dbReference>
<keyword evidence="9 15" id="KW-0805">Transcription regulation</keyword>
<dbReference type="SMART" id="SM00448">
    <property type="entry name" value="REC"/>
    <property type="match status" value="1"/>
</dbReference>
<evidence type="ECO:0000259" key="17">
    <source>
        <dbReference type="PROSITE" id="PS50110"/>
    </source>
</evidence>
<dbReference type="Gene3D" id="1.10.8.60">
    <property type="match status" value="1"/>
</dbReference>
<evidence type="ECO:0000313" key="18">
    <source>
        <dbReference type="EMBL" id="MDR5907545.1"/>
    </source>
</evidence>
<dbReference type="PROSITE" id="PS00675">
    <property type="entry name" value="SIGMA54_INTERACT_1"/>
    <property type="match status" value="1"/>
</dbReference>
<dbReference type="Proteomes" id="UP001251374">
    <property type="component" value="Unassembled WGS sequence"/>
</dbReference>
<evidence type="ECO:0000256" key="14">
    <source>
        <dbReference type="PROSITE-ProRule" id="PRU00169"/>
    </source>
</evidence>
<evidence type="ECO:0000256" key="11">
    <source>
        <dbReference type="ARBA" id="ARBA00023159"/>
    </source>
</evidence>
<keyword evidence="3 15" id="KW-0963">Cytoplasm</keyword>
<dbReference type="PANTHER" id="PTHR32071">
    <property type="entry name" value="TRANSCRIPTIONAL REGULATORY PROTEIN"/>
    <property type="match status" value="1"/>
</dbReference>
<dbReference type="InterPro" id="IPR001789">
    <property type="entry name" value="Sig_transdc_resp-reg_receiver"/>
</dbReference>
<evidence type="ECO:0000256" key="7">
    <source>
        <dbReference type="ARBA" id="ARBA00022840"/>
    </source>
</evidence>
<evidence type="ECO:0000256" key="13">
    <source>
        <dbReference type="ARBA" id="ARBA00023231"/>
    </source>
</evidence>
<dbReference type="PROSITE" id="PS00676">
    <property type="entry name" value="SIGMA54_INTERACT_2"/>
    <property type="match status" value="1"/>
</dbReference>
<dbReference type="Pfam" id="PF00158">
    <property type="entry name" value="Sigma54_activat"/>
    <property type="match status" value="1"/>
</dbReference>
<keyword evidence="8 15" id="KW-0902">Two-component regulatory system</keyword>
<feature type="domain" description="Response regulatory" evidence="17">
    <location>
        <begin position="6"/>
        <end position="120"/>
    </location>
</feature>
<evidence type="ECO:0000256" key="6">
    <source>
        <dbReference type="ARBA" id="ARBA00022741"/>
    </source>
</evidence>
<dbReference type="InterPro" id="IPR011006">
    <property type="entry name" value="CheY-like_superfamily"/>
</dbReference>
<keyword evidence="19" id="KW-1185">Reference proteome</keyword>
<dbReference type="InterPro" id="IPR058031">
    <property type="entry name" value="AAA_lid_NorR"/>
</dbReference>